<dbReference type="EMBL" id="BGPR01001172">
    <property type="protein sequence ID" value="GBM47275.1"/>
    <property type="molecule type" value="Genomic_DNA"/>
</dbReference>
<dbReference type="Proteomes" id="UP000499080">
    <property type="component" value="Unassembled WGS sequence"/>
</dbReference>
<name>A0A4Y2G3K6_ARAVE</name>
<dbReference type="SUPFAM" id="SSF140741">
    <property type="entry name" value="RUN domain-like"/>
    <property type="match status" value="1"/>
</dbReference>
<dbReference type="PROSITE" id="PS50826">
    <property type="entry name" value="RUN"/>
    <property type="match status" value="1"/>
</dbReference>
<reference evidence="2 3" key="1">
    <citation type="journal article" date="2019" name="Sci. Rep.">
        <title>Orb-weaving spider Araneus ventricosus genome elucidates the spidroin gene catalogue.</title>
        <authorList>
            <person name="Kono N."/>
            <person name="Nakamura H."/>
            <person name="Ohtoshi R."/>
            <person name="Moran D.A.P."/>
            <person name="Shinohara A."/>
            <person name="Yoshida Y."/>
            <person name="Fujiwara M."/>
            <person name="Mori M."/>
            <person name="Tomita M."/>
            <person name="Arakawa K."/>
        </authorList>
    </citation>
    <scope>NUCLEOTIDE SEQUENCE [LARGE SCALE GENOMIC DNA]</scope>
</reference>
<dbReference type="PANTHER" id="PTHR15591:SF19">
    <property type="entry name" value="RUN DOMAIN-CONTAINING PROTEIN 1 ISOFORM X1"/>
    <property type="match status" value="1"/>
</dbReference>
<gene>
    <name evidence="2" type="primary">RUNDC1_1</name>
    <name evidence="2" type="ORF">AVEN_83602_1</name>
</gene>
<dbReference type="Pfam" id="PF02759">
    <property type="entry name" value="RUN"/>
    <property type="match status" value="1"/>
</dbReference>
<dbReference type="AlphaFoldDB" id="A0A4Y2G3K6"/>
<dbReference type="InterPro" id="IPR047343">
    <property type="entry name" value="RUSC1_2"/>
</dbReference>
<evidence type="ECO:0000313" key="2">
    <source>
        <dbReference type="EMBL" id="GBM47275.1"/>
    </source>
</evidence>
<proteinExistence type="predicted"/>
<protein>
    <submittedName>
        <fullName evidence="2">RUN domain-containing protein 1</fullName>
    </submittedName>
</protein>
<dbReference type="Gene3D" id="1.20.58.900">
    <property type="match status" value="1"/>
</dbReference>
<feature type="domain" description="RUN" evidence="1">
    <location>
        <begin position="1"/>
        <end position="88"/>
    </location>
</feature>
<sequence length="99" mass="11584">MLLSTIDNIISTHTPLKRSQDSHFKAFICTALNEKHLVHWLKLIYKTRVLLERYYQPWSYAVKTGFEDALKSLEKLGNFDFDLPVDLAVRQLQSIKDAF</sequence>
<dbReference type="InterPro" id="IPR004012">
    <property type="entry name" value="Run_dom"/>
</dbReference>
<dbReference type="InterPro" id="IPR037213">
    <property type="entry name" value="Run_dom_sf"/>
</dbReference>
<evidence type="ECO:0000259" key="1">
    <source>
        <dbReference type="PROSITE" id="PS50826"/>
    </source>
</evidence>
<organism evidence="2 3">
    <name type="scientific">Araneus ventricosus</name>
    <name type="common">Orbweaver spider</name>
    <name type="synonym">Epeira ventricosa</name>
    <dbReference type="NCBI Taxonomy" id="182803"/>
    <lineage>
        <taxon>Eukaryota</taxon>
        <taxon>Metazoa</taxon>
        <taxon>Ecdysozoa</taxon>
        <taxon>Arthropoda</taxon>
        <taxon>Chelicerata</taxon>
        <taxon>Arachnida</taxon>
        <taxon>Araneae</taxon>
        <taxon>Araneomorphae</taxon>
        <taxon>Entelegynae</taxon>
        <taxon>Araneoidea</taxon>
        <taxon>Araneidae</taxon>
        <taxon>Araneus</taxon>
    </lineage>
</organism>
<accession>A0A4Y2G3K6</accession>
<dbReference type="OrthoDB" id="10068328at2759"/>
<dbReference type="PANTHER" id="PTHR15591">
    <property type="entry name" value="RUN AND SH3 DOMAIN CONTAINING"/>
    <property type="match status" value="1"/>
</dbReference>
<comment type="caution">
    <text evidence="2">The sequence shown here is derived from an EMBL/GenBank/DDBJ whole genome shotgun (WGS) entry which is preliminary data.</text>
</comment>
<evidence type="ECO:0000313" key="3">
    <source>
        <dbReference type="Proteomes" id="UP000499080"/>
    </source>
</evidence>
<keyword evidence="3" id="KW-1185">Reference proteome</keyword>
<dbReference type="SMART" id="SM00593">
    <property type="entry name" value="RUN"/>
    <property type="match status" value="1"/>
</dbReference>